<evidence type="ECO:0000256" key="2">
    <source>
        <dbReference type="PIRSR" id="PIRSR006232-1"/>
    </source>
</evidence>
<dbReference type="InterPro" id="IPR008778">
    <property type="entry name" value="Pirin_C_dom"/>
</dbReference>
<accession>A0AAN8XSU1</accession>
<dbReference type="InterPro" id="IPR012093">
    <property type="entry name" value="Pirin"/>
</dbReference>
<dbReference type="PANTHER" id="PTHR13903">
    <property type="entry name" value="PIRIN-RELATED"/>
    <property type="match status" value="1"/>
</dbReference>
<feature type="binding site" evidence="2">
    <location>
        <position position="59"/>
    </location>
    <ligand>
        <name>Fe cation</name>
        <dbReference type="ChEBI" id="CHEBI:24875"/>
    </ligand>
</feature>
<sequence length="274" mass="30276">MSHIMRTVEKKVLSVEQAEGKGARVRRSIGRKELRHLDPFLLLDEFIIRRPGGFPEHPHRGFETVTYLTKGSIRHEDSQGNACTIHKGDLQWLTNGKGVIHSEMPATDGEAHGLQLWVNLPAAKKMIEPAYQGLSASQIPTASVVGTTVKVIAGESMGISSPVRTHTPTYYLIFEMDPGSKFTQYLPEDWNAFIYILAGTIGIGDYDDLVESEAHHTLVLSKGVAVRILNIGIEKAHFVLIAGQPIGEPVVQQGPFVMNTQGEIKQAIKDFYPR</sequence>
<keyword evidence="2" id="KW-0408">Iron</keyword>
<keyword evidence="2" id="KW-0479">Metal-binding</keyword>
<dbReference type="InterPro" id="IPR014710">
    <property type="entry name" value="RmlC-like_jellyroll"/>
</dbReference>
<reference evidence="6 7" key="1">
    <citation type="submission" date="2023-11" db="EMBL/GenBank/DDBJ databases">
        <title>Halocaridina rubra genome assembly.</title>
        <authorList>
            <person name="Smith C."/>
        </authorList>
    </citation>
    <scope>NUCLEOTIDE SEQUENCE [LARGE SCALE GENOMIC DNA]</scope>
    <source>
        <strain evidence="6">EP-1</strain>
        <tissue evidence="6">Whole</tissue>
    </source>
</reference>
<comment type="similarity">
    <text evidence="1 3">Belongs to the pirin family.</text>
</comment>
<dbReference type="CDD" id="cd02909">
    <property type="entry name" value="cupin_pirin_N"/>
    <property type="match status" value="1"/>
</dbReference>
<feature type="binding site" evidence="2">
    <location>
        <position position="103"/>
    </location>
    <ligand>
        <name>Fe cation</name>
        <dbReference type="ChEBI" id="CHEBI:24875"/>
    </ligand>
</feature>
<dbReference type="EMBL" id="JAXCGZ010001905">
    <property type="protein sequence ID" value="KAK7085078.1"/>
    <property type="molecule type" value="Genomic_DNA"/>
</dbReference>
<evidence type="ECO:0000256" key="3">
    <source>
        <dbReference type="RuleBase" id="RU003457"/>
    </source>
</evidence>
<evidence type="ECO:0008006" key="8">
    <source>
        <dbReference type="Google" id="ProtNLM"/>
    </source>
</evidence>
<feature type="binding site" evidence="2">
    <location>
        <position position="57"/>
    </location>
    <ligand>
        <name>Fe cation</name>
        <dbReference type="ChEBI" id="CHEBI:24875"/>
    </ligand>
</feature>
<comment type="caution">
    <text evidence="6">The sequence shown here is derived from an EMBL/GenBank/DDBJ whole genome shotgun (WGS) entry which is preliminary data.</text>
</comment>
<organism evidence="6 7">
    <name type="scientific">Halocaridina rubra</name>
    <name type="common">Hawaiian red shrimp</name>
    <dbReference type="NCBI Taxonomy" id="373956"/>
    <lineage>
        <taxon>Eukaryota</taxon>
        <taxon>Metazoa</taxon>
        <taxon>Ecdysozoa</taxon>
        <taxon>Arthropoda</taxon>
        <taxon>Crustacea</taxon>
        <taxon>Multicrustacea</taxon>
        <taxon>Malacostraca</taxon>
        <taxon>Eumalacostraca</taxon>
        <taxon>Eucarida</taxon>
        <taxon>Decapoda</taxon>
        <taxon>Pleocyemata</taxon>
        <taxon>Caridea</taxon>
        <taxon>Atyoidea</taxon>
        <taxon>Atyidae</taxon>
        <taxon>Halocaridina</taxon>
    </lineage>
</organism>
<name>A0AAN8XSU1_HALRR</name>
<feature type="binding site" evidence="2">
    <location>
        <position position="101"/>
    </location>
    <ligand>
        <name>Fe cation</name>
        <dbReference type="ChEBI" id="CHEBI:24875"/>
    </ligand>
</feature>
<evidence type="ECO:0000259" key="5">
    <source>
        <dbReference type="Pfam" id="PF05726"/>
    </source>
</evidence>
<dbReference type="PANTHER" id="PTHR13903:SF8">
    <property type="entry name" value="PIRIN"/>
    <property type="match status" value="1"/>
</dbReference>
<dbReference type="PIRSF" id="PIRSF006232">
    <property type="entry name" value="Pirin"/>
    <property type="match status" value="1"/>
</dbReference>
<keyword evidence="7" id="KW-1185">Reference proteome</keyword>
<proteinExistence type="inferred from homology"/>
<feature type="domain" description="Pirin N-terminal" evidence="4">
    <location>
        <begin position="23"/>
        <end position="118"/>
    </location>
</feature>
<dbReference type="AlphaFoldDB" id="A0AAN8XSU1"/>
<dbReference type="Pfam" id="PF02678">
    <property type="entry name" value="Pirin"/>
    <property type="match status" value="1"/>
</dbReference>
<gene>
    <name evidence="6" type="ORF">SK128_008940</name>
</gene>
<evidence type="ECO:0000313" key="6">
    <source>
        <dbReference type="EMBL" id="KAK7085078.1"/>
    </source>
</evidence>
<dbReference type="Proteomes" id="UP001381693">
    <property type="component" value="Unassembled WGS sequence"/>
</dbReference>
<dbReference type="SUPFAM" id="SSF51182">
    <property type="entry name" value="RmlC-like cupins"/>
    <property type="match status" value="1"/>
</dbReference>
<evidence type="ECO:0000313" key="7">
    <source>
        <dbReference type="Proteomes" id="UP001381693"/>
    </source>
</evidence>
<dbReference type="GO" id="GO:0008127">
    <property type="term" value="F:quercetin 2,3-dioxygenase activity"/>
    <property type="evidence" value="ECO:0007669"/>
    <property type="project" value="TreeGrafter"/>
</dbReference>
<dbReference type="CDD" id="cd02247">
    <property type="entry name" value="cupin_pirin_C"/>
    <property type="match status" value="1"/>
</dbReference>
<feature type="domain" description="Pirin C-terminal" evidence="5">
    <location>
        <begin position="171"/>
        <end position="271"/>
    </location>
</feature>
<dbReference type="GO" id="GO:0005634">
    <property type="term" value="C:nucleus"/>
    <property type="evidence" value="ECO:0007669"/>
    <property type="project" value="TreeGrafter"/>
</dbReference>
<dbReference type="Gene3D" id="2.60.120.10">
    <property type="entry name" value="Jelly Rolls"/>
    <property type="match status" value="2"/>
</dbReference>
<evidence type="ECO:0000256" key="1">
    <source>
        <dbReference type="ARBA" id="ARBA00008416"/>
    </source>
</evidence>
<dbReference type="Pfam" id="PF05726">
    <property type="entry name" value="Pirin_C"/>
    <property type="match status" value="1"/>
</dbReference>
<protein>
    <recommendedName>
        <fullName evidence="8">Pirin</fullName>
    </recommendedName>
</protein>
<dbReference type="InterPro" id="IPR003829">
    <property type="entry name" value="Pirin_N_dom"/>
</dbReference>
<dbReference type="InterPro" id="IPR011051">
    <property type="entry name" value="RmlC_Cupin_sf"/>
</dbReference>
<evidence type="ECO:0000259" key="4">
    <source>
        <dbReference type="Pfam" id="PF02678"/>
    </source>
</evidence>
<comment type="cofactor">
    <cofactor evidence="2">
        <name>Fe cation</name>
        <dbReference type="ChEBI" id="CHEBI:24875"/>
    </cofactor>
    <text evidence="2">Binds 1 Fe cation per subunit.</text>
</comment>
<dbReference type="GO" id="GO:0046872">
    <property type="term" value="F:metal ion binding"/>
    <property type="evidence" value="ECO:0007669"/>
    <property type="project" value="UniProtKB-KW"/>
</dbReference>